<dbReference type="SMART" id="SM00257">
    <property type="entry name" value="LysM"/>
    <property type="match status" value="3"/>
</dbReference>
<comment type="caution">
    <text evidence="5">The sequence shown here is derived from an EMBL/GenBank/DDBJ whole genome shotgun (WGS) entry which is preliminary data.</text>
</comment>
<feature type="domain" description="LysM" evidence="4">
    <location>
        <begin position="280"/>
        <end position="326"/>
    </location>
</feature>
<proteinExistence type="predicted"/>
<keyword evidence="2" id="KW-0843">Virulence</keyword>
<feature type="signal peptide" evidence="3">
    <location>
        <begin position="1"/>
        <end position="20"/>
    </location>
</feature>
<feature type="domain" description="LysM" evidence="4">
    <location>
        <begin position="229"/>
        <end position="275"/>
    </location>
</feature>
<dbReference type="Pfam" id="PF01476">
    <property type="entry name" value="LysM"/>
    <property type="match status" value="3"/>
</dbReference>
<dbReference type="OrthoDB" id="5985073at2759"/>
<dbReference type="PROSITE" id="PS51782">
    <property type="entry name" value="LYSM"/>
    <property type="match status" value="4"/>
</dbReference>
<evidence type="ECO:0000259" key="4">
    <source>
        <dbReference type="PROSITE" id="PS51782"/>
    </source>
</evidence>
<dbReference type="STRING" id="60169.A0A1V6N919"/>
<gene>
    <name evidence="5" type="ORF">PENPOL_c018G06671</name>
</gene>
<organism evidence="5 6">
    <name type="scientific">Penicillium polonicum</name>
    <dbReference type="NCBI Taxonomy" id="60169"/>
    <lineage>
        <taxon>Eukaryota</taxon>
        <taxon>Fungi</taxon>
        <taxon>Dikarya</taxon>
        <taxon>Ascomycota</taxon>
        <taxon>Pezizomycotina</taxon>
        <taxon>Eurotiomycetes</taxon>
        <taxon>Eurotiomycetidae</taxon>
        <taxon>Eurotiales</taxon>
        <taxon>Aspergillaceae</taxon>
        <taxon>Penicillium</taxon>
    </lineage>
</organism>
<keyword evidence="6" id="KW-1185">Reference proteome</keyword>
<keyword evidence="3" id="KW-0732">Signal</keyword>
<evidence type="ECO:0000256" key="3">
    <source>
        <dbReference type="SAM" id="SignalP"/>
    </source>
</evidence>
<dbReference type="GO" id="GO:0008061">
    <property type="term" value="F:chitin binding"/>
    <property type="evidence" value="ECO:0007669"/>
    <property type="project" value="UniProtKB-KW"/>
</dbReference>
<dbReference type="AlphaFoldDB" id="A0A1V6N919"/>
<dbReference type="Proteomes" id="UP000191408">
    <property type="component" value="Unassembled WGS sequence"/>
</dbReference>
<evidence type="ECO:0000256" key="2">
    <source>
        <dbReference type="ARBA" id="ARBA00023026"/>
    </source>
</evidence>
<dbReference type="SUPFAM" id="SSF54106">
    <property type="entry name" value="LysM domain"/>
    <property type="match status" value="3"/>
</dbReference>
<feature type="domain" description="LysM" evidence="4">
    <location>
        <begin position="366"/>
        <end position="412"/>
    </location>
</feature>
<dbReference type="EMBL" id="MDYM01000018">
    <property type="protein sequence ID" value="OQD61188.1"/>
    <property type="molecule type" value="Genomic_DNA"/>
</dbReference>
<evidence type="ECO:0000313" key="5">
    <source>
        <dbReference type="EMBL" id="OQD61188.1"/>
    </source>
</evidence>
<evidence type="ECO:0000313" key="6">
    <source>
        <dbReference type="Proteomes" id="UP000191408"/>
    </source>
</evidence>
<evidence type="ECO:0000256" key="1">
    <source>
        <dbReference type="ARBA" id="ARBA00022669"/>
    </source>
</evidence>
<keyword evidence="1" id="KW-0147">Chitin-binding</keyword>
<dbReference type="InterPro" id="IPR018392">
    <property type="entry name" value="LysM"/>
</dbReference>
<dbReference type="Gene3D" id="3.10.350.10">
    <property type="entry name" value="LysM domain"/>
    <property type="match status" value="4"/>
</dbReference>
<accession>A0A1V6N919</accession>
<name>A0A1V6N919_PENPO</name>
<sequence>MKSILCLWPLGLASMTLVGAQQFSDYSYDWESLNLTEPCFSAVNSTVSSCPSFLARYTTGAATVDIMDEGGLGLLCVDDCRSELESLRSTISTSCTGTEDAMTYQDVAYPATFMVDNLLNTYDVSCYKDASSGTYCDLILAEWRNETNTTDTAHDCDDCTLGPFKLQLESVIGYDDDWAEDFASLTSSCGATGYTWTSPSAYSLSTVAPTTTAANATSTSASATQTCVSTYTVQTNDTCNSIAASQNVSTYNLMTANSLTILCSNLPEVGETLCIPATCNTVSVLNSDSCDDYMDDWGVSMAKVLSWNPIIDDTCDNLYLFIDWVLCSGPTSDWSPATTAATTTAPATATAMPTNGMSTSNQNCARWYTVQSGDECATISVTAGITLDEFLFLNPEVDTNCTNLWVDYAYCVEAVGDIATYSGWTTITTTTIFTKPTTTATTYTPGPTYSQAFAPGTDTDCDVYLDGVDSTNNPLQNSGISTSDWDSLGYNFNNCSVYESLYEVNVTQLVSWNPSLTTSNCTLQMGYSYCVLKSWDLMTTTAATDSGVSSCLSVNSTWIMPDTVSDCNCYTVIYGKESDGVDCTSLCGGDDDDYSITEATLVNYNPWIGSGDCSTGLFSNLTGENARAVCIGTGSILSSSALATATPTTSATGTSTIATSTSASATASITAQPGIIDTCDKLHEVVSGDTCDAICQTYDITLATFYEWNPQLDDACTAIWLGYGVCVGVSS</sequence>
<reference evidence="6" key="1">
    <citation type="journal article" date="2017" name="Nat. Microbiol.">
        <title>Global analysis of biosynthetic gene clusters reveals vast potential of secondary metabolite production in Penicillium species.</title>
        <authorList>
            <person name="Nielsen J.C."/>
            <person name="Grijseels S."/>
            <person name="Prigent S."/>
            <person name="Ji B."/>
            <person name="Dainat J."/>
            <person name="Nielsen K.F."/>
            <person name="Frisvad J.C."/>
            <person name="Workman M."/>
            <person name="Nielsen J."/>
        </authorList>
    </citation>
    <scope>NUCLEOTIDE SEQUENCE [LARGE SCALE GENOMIC DNA]</scope>
    <source>
        <strain evidence="6">IBT 4502</strain>
    </source>
</reference>
<feature type="chain" id="PRO_5013297281" description="LysM domain-containing protein" evidence="3">
    <location>
        <begin position="21"/>
        <end position="731"/>
    </location>
</feature>
<dbReference type="InterPro" id="IPR036779">
    <property type="entry name" value="LysM_dom_sf"/>
</dbReference>
<feature type="domain" description="LysM" evidence="4">
    <location>
        <begin position="681"/>
        <end position="727"/>
    </location>
</feature>
<dbReference type="PANTHER" id="PTHR34997">
    <property type="entry name" value="AM15"/>
    <property type="match status" value="1"/>
</dbReference>
<dbReference type="InterPro" id="IPR052210">
    <property type="entry name" value="LysM1-like"/>
</dbReference>
<dbReference type="PANTHER" id="PTHR34997:SF1">
    <property type="entry name" value="PEPTIDOGLYCAN-BINDING LYSIN DOMAIN"/>
    <property type="match status" value="1"/>
</dbReference>
<dbReference type="CDD" id="cd00118">
    <property type="entry name" value="LysM"/>
    <property type="match status" value="3"/>
</dbReference>
<protein>
    <recommendedName>
        <fullName evidence="4">LysM domain-containing protein</fullName>
    </recommendedName>
</protein>